<dbReference type="EMBL" id="JAMKPW020000019">
    <property type="protein sequence ID" value="KAK8208058.1"/>
    <property type="molecule type" value="Genomic_DNA"/>
</dbReference>
<evidence type="ECO:0000313" key="1">
    <source>
        <dbReference type="EMBL" id="KAK8208058.1"/>
    </source>
</evidence>
<proteinExistence type="predicted"/>
<sequence length="278" mass="30233">MATVCARPATIASRNSATPPPQLSLNTSSRGTPAAVPNKHLPVCSPGPQPLSQETITPPASPPSPTLVIEHSSPLYPPNAYSKVKDDPPVYAINGEDLHSALDHIASQPLPEPKQVFPWLHGLHPENSLQLAFFIARRKTLRRTPKCIRGLTIVKAGGDLNHSKIKGALAPEEFLLTSKTSSEVAHFMDMDPKDGFSVRNFQIQACKMATVSDVVVYGDERTPREEVKKLAQRIASAQRAWRHKVEKGAEGTGEKPEFNTFILQGEQSSCATDLGPRD</sequence>
<accession>A0ACC3SDL2</accession>
<comment type="caution">
    <text evidence="1">The sequence shown here is derived from an EMBL/GenBank/DDBJ whole genome shotgun (WGS) entry which is preliminary data.</text>
</comment>
<dbReference type="Proteomes" id="UP001320706">
    <property type="component" value="Unassembled WGS sequence"/>
</dbReference>
<organism evidence="1 2">
    <name type="scientific">Zalaria obscura</name>
    <dbReference type="NCBI Taxonomy" id="2024903"/>
    <lineage>
        <taxon>Eukaryota</taxon>
        <taxon>Fungi</taxon>
        <taxon>Dikarya</taxon>
        <taxon>Ascomycota</taxon>
        <taxon>Pezizomycotina</taxon>
        <taxon>Dothideomycetes</taxon>
        <taxon>Dothideomycetidae</taxon>
        <taxon>Dothideales</taxon>
        <taxon>Zalariaceae</taxon>
        <taxon>Zalaria</taxon>
    </lineage>
</organism>
<name>A0ACC3SDL2_9PEZI</name>
<evidence type="ECO:0000313" key="2">
    <source>
        <dbReference type="Proteomes" id="UP001320706"/>
    </source>
</evidence>
<gene>
    <name evidence="1" type="primary">PPS1_1</name>
    <name evidence="1" type="ORF">M8818_004096</name>
</gene>
<reference evidence="1" key="1">
    <citation type="submission" date="2024-02" db="EMBL/GenBank/DDBJ databases">
        <title>Metagenome Assembled Genome of Zalaria obscura JY119.</title>
        <authorList>
            <person name="Vighnesh L."/>
            <person name="Jagadeeshwari U."/>
            <person name="Venkata Ramana C."/>
            <person name="Sasikala C."/>
        </authorList>
    </citation>
    <scope>NUCLEOTIDE SEQUENCE</scope>
    <source>
        <strain evidence="1">JY119</strain>
    </source>
</reference>
<keyword evidence="2" id="KW-1185">Reference proteome</keyword>
<protein>
    <submittedName>
        <fullName evidence="1">Tyrosine/serine/threonine protein phosphatase pps1</fullName>
    </submittedName>
</protein>